<proteinExistence type="predicted"/>
<dbReference type="InterPro" id="IPR032710">
    <property type="entry name" value="NTF2-like_dom_sf"/>
</dbReference>
<gene>
    <name evidence="2" type="ORF">GUR47_25375</name>
</gene>
<evidence type="ECO:0000259" key="1">
    <source>
        <dbReference type="Pfam" id="PF13577"/>
    </source>
</evidence>
<dbReference type="InterPro" id="IPR037401">
    <property type="entry name" value="SnoaL-like"/>
</dbReference>
<dbReference type="Pfam" id="PF13577">
    <property type="entry name" value="SnoaL_4"/>
    <property type="match status" value="1"/>
</dbReference>
<feature type="domain" description="SnoaL-like" evidence="1">
    <location>
        <begin position="62"/>
        <end position="175"/>
    </location>
</feature>
<comment type="caution">
    <text evidence="2">The sequence shown here is derived from an EMBL/GenBank/DDBJ whole genome shotgun (WGS) entry which is preliminary data.</text>
</comment>
<sequence>MSARGPAAAGAAGRGRVVRLTWSPAELEGSRAPLTASRTSLRGVIVSQVLNNSVAQATGDLYAEVQAFYARQMRRADSLDIEGFAETFTDDGEVVHADGGRTAGRAEMIAAMRARLPRYEGVSTQHWFGQLLIERLADGALGVSYYTLVAQMGEEGLSFQPTYTVDDVLVRDPGGSLRTRSRIIRRSGPVRR</sequence>
<dbReference type="SUPFAM" id="SSF54427">
    <property type="entry name" value="NTF2-like"/>
    <property type="match status" value="1"/>
</dbReference>
<dbReference type="AlphaFoldDB" id="A0A6B3QRZ1"/>
<protein>
    <submittedName>
        <fullName evidence="2">Nuclear transport factor 2 family protein</fullName>
    </submittedName>
</protein>
<name>A0A6B3QRZ1_STRTE</name>
<dbReference type="Gene3D" id="3.10.450.50">
    <property type="match status" value="1"/>
</dbReference>
<evidence type="ECO:0000313" key="2">
    <source>
        <dbReference type="EMBL" id="NEV89960.1"/>
    </source>
</evidence>
<organism evidence="2">
    <name type="scientific">Streptomyces tendae</name>
    <dbReference type="NCBI Taxonomy" id="1932"/>
    <lineage>
        <taxon>Bacteria</taxon>
        <taxon>Bacillati</taxon>
        <taxon>Actinomycetota</taxon>
        <taxon>Actinomycetes</taxon>
        <taxon>Kitasatosporales</taxon>
        <taxon>Streptomycetaceae</taxon>
        <taxon>Streptomyces</taxon>
    </lineage>
</organism>
<dbReference type="EMBL" id="JAAIFS010000005">
    <property type="protein sequence ID" value="NEV89960.1"/>
    <property type="molecule type" value="Genomic_DNA"/>
</dbReference>
<accession>A0A6B3QRZ1</accession>
<reference evidence="2" key="1">
    <citation type="journal article" date="2020" name="Microorganisms">
        <title>Isolation, Genomic and Metabolomic Characterization of Streptomyces tendae VITAKN with Quorum Sensing Inhibitory Activity from Southern India.</title>
        <authorList>
            <person name="Ishaque N.M."/>
            <person name="Burgsdorf I."/>
            <person name="Limlingan Malit J.J."/>
            <person name="Saha S."/>
            <person name="Teta R."/>
            <person name="Ewe D."/>
            <person name="Kannabiran K."/>
            <person name="Hrouzek P."/>
            <person name="Steindler L."/>
            <person name="Costantino V."/>
            <person name="Saurav K."/>
        </authorList>
    </citation>
    <scope>NUCLEOTIDE SEQUENCE</scope>
    <source>
        <strain evidence="2">VITAKN</strain>
    </source>
</reference>